<feature type="domain" description="Peptidase M13 C-terminal" evidence="8">
    <location>
        <begin position="563"/>
        <end position="772"/>
    </location>
</feature>
<dbReference type="InterPro" id="IPR008753">
    <property type="entry name" value="Peptidase_M13_N"/>
</dbReference>
<gene>
    <name evidence="10" type="ORF">FSP39_016327</name>
</gene>
<keyword evidence="7" id="KW-0472">Membrane</keyword>
<dbReference type="CDD" id="cd08662">
    <property type="entry name" value="M13"/>
    <property type="match status" value="1"/>
</dbReference>
<dbReference type="GO" id="GO:0004222">
    <property type="term" value="F:metalloendopeptidase activity"/>
    <property type="evidence" value="ECO:0007669"/>
    <property type="project" value="InterPro"/>
</dbReference>
<evidence type="ECO:0000259" key="9">
    <source>
        <dbReference type="Pfam" id="PF05649"/>
    </source>
</evidence>
<evidence type="ECO:0000256" key="7">
    <source>
        <dbReference type="SAM" id="Phobius"/>
    </source>
</evidence>
<dbReference type="PANTHER" id="PTHR11733">
    <property type="entry name" value="ZINC METALLOPROTEASE FAMILY M13 NEPRILYSIN-RELATED"/>
    <property type="match status" value="1"/>
</dbReference>
<evidence type="ECO:0008006" key="12">
    <source>
        <dbReference type="Google" id="ProtNLM"/>
    </source>
</evidence>
<dbReference type="GO" id="GO:0016485">
    <property type="term" value="P:protein processing"/>
    <property type="evidence" value="ECO:0007669"/>
    <property type="project" value="TreeGrafter"/>
</dbReference>
<name>A0AA89C7T5_PINIB</name>
<keyword evidence="11" id="KW-1185">Reference proteome</keyword>
<comment type="cofactor">
    <cofactor evidence="1">
        <name>Zn(2+)</name>
        <dbReference type="ChEBI" id="CHEBI:29105"/>
    </cofactor>
</comment>
<comment type="caution">
    <text evidence="10">The sequence shown here is derived from an EMBL/GenBank/DDBJ whole genome shotgun (WGS) entry which is preliminary data.</text>
</comment>
<dbReference type="InterPro" id="IPR042089">
    <property type="entry name" value="Peptidase_M13_dom_2"/>
</dbReference>
<feature type="domain" description="Peptidase M13 N-terminal" evidence="9">
    <location>
        <begin position="99"/>
        <end position="500"/>
    </location>
</feature>
<dbReference type="PANTHER" id="PTHR11733:SF195">
    <property type="entry name" value="ENDOTHELIN-CONVERTING ENZYME-LIKE 1"/>
    <property type="match status" value="1"/>
</dbReference>
<keyword evidence="6" id="KW-0482">Metalloprotease</keyword>
<evidence type="ECO:0000256" key="2">
    <source>
        <dbReference type="ARBA" id="ARBA00022670"/>
    </source>
</evidence>
<evidence type="ECO:0000256" key="5">
    <source>
        <dbReference type="ARBA" id="ARBA00022833"/>
    </source>
</evidence>
<evidence type="ECO:0000256" key="1">
    <source>
        <dbReference type="ARBA" id="ARBA00001947"/>
    </source>
</evidence>
<dbReference type="AlphaFoldDB" id="A0AA89C7T5"/>
<dbReference type="PRINTS" id="PR00786">
    <property type="entry name" value="NEPRILYSIN"/>
</dbReference>
<dbReference type="EMBL" id="VSWD01000005">
    <property type="protein sequence ID" value="KAK3103083.1"/>
    <property type="molecule type" value="Genomic_DNA"/>
</dbReference>
<dbReference type="InterPro" id="IPR024079">
    <property type="entry name" value="MetalloPept_cat_dom_sf"/>
</dbReference>
<evidence type="ECO:0000256" key="6">
    <source>
        <dbReference type="ARBA" id="ARBA00023049"/>
    </source>
</evidence>
<keyword evidence="2" id="KW-0645">Protease</keyword>
<dbReference type="GO" id="GO:0046872">
    <property type="term" value="F:metal ion binding"/>
    <property type="evidence" value="ECO:0007669"/>
    <property type="project" value="UniProtKB-KW"/>
</dbReference>
<accession>A0AA89C7T5</accession>
<dbReference type="Gene3D" id="1.10.1380.10">
    <property type="entry name" value="Neutral endopeptidase , domain2"/>
    <property type="match status" value="1"/>
</dbReference>
<evidence type="ECO:0000256" key="4">
    <source>
        <dbReference type="ARBA" id="ARBA00022801"/>
    </source>
</evidence>
<sequence>MTEKYAEFDNVDKAKILPDIQIKSYTFKVTEVALALVALVAVVTCVALAALVATKGTKDDSNAMGSTSAQTGGNALCLTETCLKSAAFVVAARNESVQPCDNFYKYACGRFSKVSPLDPETSSRTIISNMYYENEVKLKNIIESPIVRSQDYSAERKIKHFFQSCTDTYRKERAKGSPIINKIFPNIGGWYVLGNWQGENWDFQQAFRKVSIDYWTAAFYTFRVATDWNDYTRRVIELDFAGMSMFWYYYLSPSTDKYRDDLKKYMRNTAEYLIRDSNITMDNTTMTERIETFISDAFTIETNLANITGRTMPTPDPHAHEKRVAISDLTTRLGTEIDFSAHILYMFDNANVGPSTKVVLREADWLQQMNDMIADLGTNKTRMLNNYLVWRMMDRYDQDLSWEYVHANREFYVDRYGTPAFLGTWLYCFRRADAYLHDALGSLFVRDHFADENKNTVHEILDVVKESIADSVMTNTFFDSQTKEAAKHKMKMSLDKLGYPDFMLNNDAMDTLYSTLTIDASDYFQNVLHINAYIKQSWNKLLKNHVQKVQEWVYKVYATYLEYYNPWNELIVPAGILQFPIYDHALPKFVNFGSMGSLLAHYLIHGIDHFGGFYDANGNREDWWTNHTTQEWMKTKKCVETYYSNKTMGPYTIPGQAIPQTVPVNGQYYASEAMAETSGVQIAFKAYQKWSRQNGGEKMAPGLGLSNEQMFFISYAQLNCFNRNDNVAYNNAIRGIVSEDLKVNSVLAQITEFSQAFNCPAKSPMNAEKKCNMYA</sequence>
<keyword evidence="7" id="KW-1133">Transmembrane helix</keyword>
<protein>
    <recommendedName>
        <fullName evidence="12">Endothelin-converting enzyme 1</fullName>
    </recommendedName>
</protein>
<reference evidence="10" key="1">
    <citation type="submission" date="2019-08" db="EMBL/GenBank/DDBJ databases">
        <title>The improved chromosome-level genome for the pearl oyster Pinctada fucata martensii using PacBio sequencing and Hi-C.</title>
        <authorList>
            <person name="Zheng Z."/>
        </authorList>
    </citation>
    <scope>NUCLEOTIDE SEQUENCE</scope>
    <source>
        <strain evidence="10">ZZ-2019</strain>
        <tissue evidence="10">Adductor muscle</tissue>
    </source>
</reference>
<evidence type="ECO:0000313" key="11">
    <source>
        <dbReference type="Proteomes" id="UP001186944"/>
    </source>
</evidence>
<evidence type="ECO:0000259" key="8">
    <source>
        <dbReference type="Pfam" id="PF01431"/>
    </source>
</evidence>
<keyword evidence="7" id="KW-0812">Transmembrane</keyword>
<dbReference type="InterPro" id="IPR018497">
    <property type="entry name" value="Peptidase_M13_C"/>
</dbReference>
<dbReference type="InterPro" id="IPR000718">
    <property type="entry name" value="Peptidase_M13"/>
</dbReference>
<dbReference type="Gene3D" id="3.40.390.10">
    <property type="entry name" value="Collagenase (Catalytic Domain)"/>
    <property type="match status" value="1"/>
</dbReference>
<dbReference type="PROSITE" id="PS51885">
    <property type="entry name" value="NEPRILYSIN"/>
    <property type="match status" value="1"/>
</dbReference>
<dbReference type="Pfam" id="PF01431">
    <property type="entry name" value="Peptidase_M13"/>
    <property type="match status" value="1"/>
</dbReference>
<dbReference type="Proteomes" id="UP001186944">
    <property type="component" value="Unassembled WGS sequence"/>
</dbReference>
<dbReference type="Pfam" id="PF05649">
    <property type="entry name" value="Peptidase_M13_N"/>
    <property type="match status" value="1"/>
</dbReference>
<evidence type="ECO:0000313" key="10">
    <source>
        <dbReference type="EMBL" id="KAK3103083.1"/>
    </source>
</evidence>
<keyword evidence="5" id="KW-0862">Zinc</keyword>
<feature type="transmembrane region" description="Helical" evidence="7">
    <location>
        <begin position="32"/>
        <end position="53"/>
    </location>
</feature>
<keyword evidence="4" id="KW-0378">Hydrolase</keyword>
<organism evidence="10 11">
    <name type="scientific">Pinctada imbricata</name>
    <name type="common">Atlantic pearl-oyster</name>
    <name type="synonym">Pinctada martensii</name>
    <dbReference type="NCBI Taxonomy" id="66713"/>
    <lineage>
        <taxon>Eukaryota</taxon>
        <taxon>Metazoa</taxon>
        <taxon>Spiralia</taxon>
        <taxon>Lophotrochozoa</taxon>
        <taxon>Mollusca</taxon>
        <taxon>Bivalvia</taxon>
        <taxon>Autobranchia</taxon>
        <taxon>Pteriomorphia</taxon>
        <taxon>Pterioida</taxon>
        <taxon>Pterioidea</taxon>
        <taxon>Pteriidae</taxon>
        <taxon>Pinctada</taxon>
    </lineage>
</organism>
<keyword evidence="3" id="KW-0479">Metal-binding</keyword>
<proteinExistence type="predicted"/>
<dbReference type="GO" id="GO:0005886">
    <property type="term" value="C:plasma membrane"/>
    <property type="evidence" value="ECO:0007669"/>
    <property type="project" value="TreeGrafter"/>
</dbReference>
<evidence type="ECO:0000256" key="3">
    <source>
        <dbReference type="ARBA" id="ARBA00022723"/>
    </source>
</evidence>
<dbReference type="SUPFAM" id="SSF55486">
    <property type="entry name" value="Metalloproteases ('zincins'), catalytic domain"/>
    <property type="match status" value="1"/>
</dbReference>